<dbReference type="PANTHER" id="PTHR41536">
    <property type="entry name" value="PKHD-TYPE HYDROXYLASE YBIX"/>
    <property type="match status" value="1"/>
</dbReference>
<dbReference type="SMART" id="SM00702">
    <property type="entry name" value="P4Hc"/>
    <property type="match status" value="1"/>
</dbReference>
<dbReference type="InterPro" id="IPR044862">
    <property type="entry name" value="Pro_4_hyd_alph_FE2OG_OXY"/>
</dbReference>
<dbReference type="EMBL" id="JAQOMS010000002">
    <property type="protein sequence ID" value="MDC2889632.1"/>
    <property type="molecule type" value="Genomic_DNA"/>
</dbReference>
<evidence type="ECO:0000256" key="6">
    <source>
        <dbReference type="ARBA" id="ARBA00023004"/>
    </source>
</evidence>
<dbReference type="Pfam" id="PF18331">
    <property type="entry name" value="PKHD_C"/>
    <property type="match status" value="1"/>
</dbReference>
<comment type="cofactor">
    <cofactor evidence="7">
        <name>Fe(2+)</name>
        <dbReference type="ChEBI" id="CHEBI:29033"/>
    </cofactor>
    <text evidence="7">Binds 1 Fe(2+) ion per subunit.</text>
</comment>
<keyword evidence="4 7" id="KW-0223">Dioxygenase</keyword>
<keyword evidence="10" id="KW-1185">Reference proteome</keyword>
<keyword evidence="2 7" id="KW-0479">Metal-binding</keyword>
<keyword evidence="3 7" id="KW-0847">Vitamin C</keyword>
<organism evidence="9 10">
    <name type="scientific">Psychrosphaera algicola</name>
    <dbReference type="NCBI Taxonomy" id="3023714"/>
    <lineage>
        <taxon>Bacteria</taxon>
        <taxon>Pseudomonadati</taxon>
        <taxon>Pseudomonadota</taxon>
        <taxon>Gammaproteobacteria</taxon>
        <taxon>Alteromonadales</taxon>
        <taxon>Pseudoalteromonadaceae</taxon>
        <taxon>Psychrosphaera</taxon>
    </lineage>
</organism>
<dbReference type="InterPro" id="IPR005123">
    <property type="entry name" value="Oxoglu/Fe-dep_dioxygenase_dom"/>
</dbReference>
<feature type="binding site" evidence="7">
    <location>
        <position position="158"/>
    </location>
    <ligand>
        <name>Fe cation</name>
        <dbReference type="ChEBI" id="CHEBI:24875"/>
    </ligand>
</feature>
<dbReference type="RefSeq" id="WP_272181023.1">
    <property type="nucleotide sequence ID" value="NZ_JAQOMS010000002.1"/>
</dbReference>
<evidence type="ECO:0000256" key="4">
    <source>
        <dbReference type="ARBA" id="ARBA00022964"/>
    </source>
</evidence>
<dbReference type="InterPro" id="IPR006620">
    <property type="entry name" value="Pro_4_hyd_alph"/>
</dbReference>
<keyword evidence="5 7" id="KW-0560">Oxidoreductase</keyword>
<evidence type="ECO:0000256" key="3">
    <source>
        <dbReference type="ARBA" id="ARBA00022896"/>
    </source>
</evidence>
<comment type="cofactor">
    <cofactor evidence="1 7">
        <name>L-ascorbate</name>
        <dbReference type="ChEBI" id="CHEBI:38290"/>
    </cofactor>
</comment>
<evidence type="ECO:0000256" key="2">
    <source>
        <dbReference type="ARBA" id="ARBA00022723"/>
    </source>
</evidence>
<keyword evidence="6 7" id="KW-0408">Iron</keyword>
<sequence>MIVISQLFNQQEVAELIASLPSSSWEDGSKTAMGMAADVKNNNQADCDDPKVQALANRILAQIGNTPDIVSAALPHHIFPPVFNRYSESEEYGYHVDAAVMRLPNSQNVMRSDVSMTLFLSDPESYDGGELVLRSDSGEQAVKLPAGYAVVYPSRHLHKVNAVTKGTRIAAVTWMQSMIADPSLRDTLYQMDKTIQALINSGTTQRSELDSLNNVYHNLIRQFAII</sequence>
<feature type="binding site" evidence="7">
    <location>
        <position position="168"/>
    </location>
    <ligand>
        <name>2-oxoglutarate</name>
        <dbReference type="ChEBI" id="CHEBI:16810"/>
    </ligand>
</feature>
<dbReference type="Proteomes" id="UP001528411">
    <property type="component" value="Unassembled WGS sequence"/>
</dbReference>
<accession>A0ABT5FDN3</accession>
<dbReference type="PROSITE" id="PS51471">
    <property type="entry name" value="FE2OG_OXY"/>
    <property type="match status" value="1"/>
</dbReference>
<feature type="domain" description="Fe2OG dioxygenase" evidence="8">
    <location>
        <begin position="77"/>
        <end position="177"/>
    </location>
</feature>
<dbReference type="Gene3D" id="4.10.860.20">
    <property type="entry name" value="Rabenosyn, Rab binding domain"/>
    <property type="match status" value="1"/>
</dbReference>
<gene>
    <name evidence="9" type="ORF">PN838_13670</name>
</gene>
<dbReference type="InterPro" id="IPR023550">
    <property type="entry name" value="PKHD_hydroxylase"/>
</dbReference>
<protein>
    <submittedName>
        <fullName evidence="9">Fe2+-dependent dioxygenase</fullName>
    </submittedName>
</protein>
<dbReference type="PANTHER" id="PTHR41536:SF1">
    <property type="entry name" value="PKHD-TYPE HYDROXYLASE YBIX"/>
    <property type="match status" value="1"/>
</dbReference>
<feature type="binding site" evidence="7">
    <location>
        <position position="97"/>
    </location>
    <ligand>
        <name>Fe cation</name>
        <dbReference type="ChEBI" id="CHEBI:24875"/>
    </ligand>
</feature>
<dbReference type="NCBIfam" id="NF003974">
    <property type="entry name" value="PRK05467.1-3"/>
    <property type="match status" value="1"/>
</dbReference>
<name>A0ABT5FDN3_9GAMM</name>
<evidence type="ECO:0000256" key="1">
    <source>
        <dbReference type="ARBA" id="ARBA00001961"/>
    </source>
</evidence>
<dbReference type="NCBIfam" id="NF003975">
    <property type="entry name" value="PRK05467.1-4"/>
    <property type="match status" value="1"/>
</dbReference>
<evidence type="ECO:0000256" key="7">
    <source>
        <dbReference type="HAMAP-Rule" id="MF_00657"/>
    </source>
</evidence>
<proteinExistence type="inferred from homology"/>
<dbReference type="Pfam" id="PF13640">
    <property type="entry name" value="2OG-FeII_Oxy_3"/>
    <property type="match status" value="1"/>
</dbReference>
<dbReference type="Gene3D" id="2.60.120.620">
    <property type="entry name" value="q2cbj1_9rhob like domain"/>
    <property type="match status" value="1"/>
</dbReference>
<dbReference type="InterPro" id="IPR041097">
    <property type="entry name" value="PKHD_C"/>
</dbReference>
<evidence type="ECO:0000259" key="8">
    <source>
        <dbReference type="PROSITE" id="PS51471"/>
    </source>
</evidence>
<dbReference type="GO" id="GO:0051213">
    <property type="term" value="F:dioxygenase activity"/>
    <property type="evidence" value="ECO:0007669"/>
    <property type="project" value="UniProtKB-KW"/>
</dbReference>
<comment type="caution">
    <text evidence="9">The sequence shown here is derived from an EMBL/GenBank/DDBJ whole genome shotgun (WGS) entry which is preliminary data.</text>
</comment>
<feature type="binding site" evidence="7">
    <location>
        <position position="95"/>
    </location>
    <ligand>
        <name>Fe cation</name>
        <dbReference type="ChEBI" id="CHEBI:24875"/>
    </ligand>
</feature>
<reference evidence="9 10" key="1">
    <citation type="submission" date="2023-01" db="EMBL/GenBank/DDBJ databases">
        <title>Psychrosphaera sp. nov., isolated from marine algae.</title>
        <authorList>
            <person name="Bayburt H."/>
            <person name="Choi B.J."/>
            <person name="Kim J.M."/>
            <person name="Choi D.G."/>
            <person name="Jeon C.O."/>
        </authorList>
    </citation>
    <scope>NUCLEOTIDE SEQUENCE [LARGE SCALE GENOMIC DNA]</scope>
    <source>
        <strain evidence="9 10">G1-22</strain>
    </source>
</reference>
<evidence type="ECO:0000313" key="9">
    <source>
        <dbReference type="EMBL" id="MDC2889632.1"/>
    </source>
</evidence>
<dbReference type="HAMAP" id="MF_00657">
    <property type="entry name" value="Hydroxyl_YbiX"/>
    <property type="match status" value="1"/>
</dbReference>
<evidence type="ECO:0000256" key="5">
    <source>
        <dbReference type="ARBA" id="ARBA00023002"/>
    </source>
</evidence>
<evidence type="ECO:0000313" key="10">
    <source>
        <dbReference type="Proteomes" id="UP001528411"/>
    </source>
</evidence>